<organism evidence="1 2">
    <name type="scientific">Methylobacterium jeotgali</name>
    <dbReference type="NCBI Taxonomy" id="381630"/>
    <lineage>
        <taxon>Bacteria</taxon>
        <taxon>Pseudomonadati</taxon>
        <taxon>Pseudomonadota</taxon>
        <taxon>Alphaproteobacteria</taxon>
        <taxon>Hyphomicrobiales</taxon>
        <taxon>Methylobacteriaceae</taxon>
        <taxon>Methylobacterium</taxon>
    </lineage>
</organism>
<keyword evidence="2" id="KW-1185">Reference proteome</keyword>
<sequence>MIPMSRTLPAGSPRPELPLPEPAWLALWRAFWLDLPVADTHKIGRMSLRCLQPPADWSSKTDTP</sequence>
<protein>
    <submittedName>
        <fullName evidence="1">Uncharacterized protein</fullName>
    </submittedName>
</protein>
<reference evidence="1" key="2">
    <citation type="submission" date="2021-08" db="EMBL/GenBank/DDBJ databases">
        <authorList>
            <person name="Tani A."/>
            <person name="Ola A."/>
            <person name="Ogura Y."/>
            <person name="Katsura K."/>
            <person name="Hayashi T."/>
        </authorList>
    </citation>
    <scope>NUCLEOTIDE SEQUENCE</scope>
    <source>
        <strain evidence="1">LMG 23639</strain>
    </source>
</reference>
<dbReference type="RefSeq" id="WP_043376513.1">
    <property type="nucleotide sequence ID" value="NZ_BPQR01000080.1"/>
</dbReference>
<gene>
    <name evidence="1" type="ORF">AOPFMNJM_3753</name>
</gene>
<dbReference type="Proteomes" id="UP001055102">
    <property type="component" value="Unassembled WGS sequence"/>
</dbReference>
<accession>A0ABQ4T1U4</accession>
<reference evidence="1" key="1">
    <citation type="journal article" date="2021" name="Front. Microbiol.">
        <title>Comprehensive Comparative Genomics and Phenotyping of Methylobacterium Species.</title>
        <authorList>
            <person name="Alessa O."/>
            <person name="Ogura Y."/>
            <person name="Fujitani Y."/>
            <person name="Takami H."/>
            <person name="Hayashi T."/>
            <person name="Sahin N."/>
            <person name="Tani A."/>
        </authorList>
    </citation>
    <scope>NUCLEOTIDE SEQUENCE</scope>
    <source>
        <strain evidence="1">LMG 23639</strain>
    </source>
</reference>
<proteinExistence type="predicted"/>
<evidence type="ECO:0000313" key="2">
    <source>
        <dbReference type="Proteomes" id="UP001055102"/>
    </source>
</evidence>
<evidence type="ECO:0000313" key="1">
    <source>
        <dbReference type="EMBL" id="GJE08416.1"/>
    </source>
</evidence>
<dbReference type="EMBL" id="BPQR01000080">
    <property type="protein sequence ID" value="GJE08416.1"/>
    <property type="molecule type" value="Genomic_DNA"/>
</dbReference>
<name>A0ABQ4T1U4_9HYPH</name>
<comment type="caution">
    <text evidence="1">The sequence shown here is derived from an EMBL/GenBank/DDBJ whole genome shotgun (WGS) entry which is preliminary data.</text>
</comment>